<dbReference type="HAMAP" id="MF_00061">
    <property type="entry name" value="IspE"/>
    <property type="match status" value="1"/>
</dbReference>
<feature type="domain" description="GHMP kinase C-terminal" evidence="11">
    <location>
        <begin position="201"/>
        <end position="268"/>
    </location>
</feature>
<dbReference type="GO" id="GO:0019288">
    <property type="term" value="P:isopentenyl diphosphate biosynthetic process, methylerythritol 4-phosphate pathway"/>
    <property type="evidence" value="ECO:0007669"/>
    <property type="project" value="UniProtKB-UniRule"/>
</dbReference>
<feature type="domain" description="GHMP kinase N-terminal" evidence="10">
    <location>
        <begin position="67"/>
        <end position="145"/>
    </location>
</feature>
<dbReference type="InterPro" id="IPR006204">
    <property type="entry name" value="GHMP_kinase_N_dom"/>
</dbReference>
<dbReference type="STRING" id="796943.HMPREF9625_01033"/>
<dbReference type="PANTHER" id="PTHR43527">
    <property type="entry name" value="4-DIPHOSPHOCYTIDYL-2-C-METHYL-D-ERYTHRITOL KINASE, CHLOROPLASTIC"/>
    <property type="match status" value="1"/>
</dbReference>
<dbReference type="SUPFAM" id="SSF55060">
    <property type="entry name" value="GHMP Kinase, C-terminal domain"/>
    <property type="match status" value="1"/>
</dbReference>
<dbReference type="PANTHER" id="PTHR43527:SF2">
    <property type="entry name" value="4-DIPHOSPHOCYTIDYL-2-C-METHYL-D-ERYTHRITOL KINASE, CHLOROPLASTIC"/>
    <property type="match status" value="1"/>
</dbReference>
<dbReference type="InterPro" id="IPR004424">
    <property type="entry name" value="IspE"/>
</dbReference>
<feature type="binding site" evidence="9">
    <location>
        <begin position="95"/>
        <end position="105"/>
    </location>
    <ligand>
        <name>ATP</name>
        <dbReference type="ChEBI" id="CHEBI:30616"/>
    </ligand>
</feature>
<evidence type="ECO:0000256" key="6">
    <source>
        <dbReference type="ARBA" id="ARBA00022777"/>
    </source>
</evidence>
<comment type="caution">
    <text evidence="12">The sequence shown here is derived from an EMBL/GenBank/DDBJ whole genome shotgun (WGS) entry which is preliminary data.</text>
</comment>
<comment type="similarity">
    <text evidence="1 9">Belongs to the GHMP kinase family. IspE subfamily.</text>
</comment>
<keyword evidence="7 9" id="KW-0067">ATP-binding</keyword>
<keyword evidence="9" id="KW-0414">Isoprene biosynthesis</keyword>
<dbReference type="InterPro" id="IPR014721">
    <property type="entry name" value="Ribsml_uS5_D2-typ_fold_subgr"/>
</dbReference>
<dbReference type="NCBIfam" id="TIGR00154">
    <property type="entry name" value="ispE"/>
    <property type="match status" value="1"/>
</dbReference>
<dbReference type="GO" id="GO:0050515">
    <property type="term" value="F:4-(cytidine 5'-diphospho)-2-C-methyl-D-erythritol kinase activity"/>
    <property type="evidence" value="ECO:0007669"/>
    <property type="project" value="UniProtKB-UniRule"/>
</dbReference>
<evidence type="ECO:0000259" key="11">
    <source>
        <dbReference type="Pfam" id="PF08544"/>
    </source>
</evidence>
<dbReference type="InterPro" id="IPR013750">
    <property type="entry name" value="GHMP_kinase_C_dom"/>
</dbReference>
<protein>
    <recommendedName>
        <fullName evidence="3 9">4-diphosphocytidyl-2-C-methyl-D-erythritol kinase</fullName>
        <shortName evidence="9">CMK</shortName>
        <ecNumber evidence="2 9">2.7.1.148</ecNumber>
    </recommendedName>
    <alternativeName>
        <fullName evidence="8 9">4-(cytidine-5'-diphospho)-2-C-methyl-D-erythritol kinase</fullName>
    </alternativeName>
</protein>
<dbReference type="AlphaFoldDB" id="G9WNV0"/>
<accession>G9WNV0</accession>
<dbReference type="Pfam" id="PF08544">
    <property type="entry name" value="GHMP_kinases_C"/>
    <property type="match status" value="1"/>
</dbReference>
<reference evidence="12" key="1">
    <citation type="submission" date="2011-08" db="EMBL/GenBank/DDBJ databases">
        <authorList>
            <consortium name="The Broad Institute Genome Sequencing Platform"/>
            <person name="Earl A."/>
            <person name="Ward D."/>
            <person name="Feldgarden M."/>
            <person name="Gevers D."/>
            <person name="Sizova M."/>
            <person name="Hazen A."/>
            <person name="Epstein S."/>
            <person name="Young S.K."/>
            <person name="Zeng Q."/>
            <person name="Gargeya S."/>
            <person name="Fitzgerald M."/>
            <person name="Haas B."/>
            <person name="Abouelleil A."/>
            <person name="Alvarado L."/>
            <person name="Arachchi H.M."/>
            <person name="Berlin A."/>
            <person name="Brown A."/>
            <person name="Chapman S.B."/>
            <person name="Chen Z."/>
            <person name="Dunbar C."/>
            <person name="Freedman E."/>
            <person name="Gearin G."/>
            <person name="Gellesch M."/>
            <person name="Goldberg J."/>
            <person name="Griggs A."/>
            <person name="Gujja S."/>
            <person name="Heiman D."/>
            <person name="Howarth C."/>
            <person name="Larson L."/>
            <person name="Lui A."/>
            <person name="MacDonald P.J.P."/>
            <person name="Montmayeur A."/>
            <person name="Murphy C."/>
            <person name="Neiman D."/>
            <person name="Pearson M."/>
            <person name="Priest M."/>
            <person name="Roberts A."/>
            <person name="Saif S."/>
            <person name="Shea T."/>
            <person name="Shenoy N."/>
            <person name="Sisk P."/>
            <person name="Stolte C."/>
            <person name="Sykes S."/>
            <person name="Wortman J."/>
            <person name="Nusbaum C."/>
            <person name="Birren B."/>
        </authorList>
    </citation>
    <scope>NUCLEOTIDE SEQUENCE [LARGE SCALE GENOMIC DNA]</scope>
    <source>
        <strain evidence="12">ACB1</strain>
    </source>
</reference>
<dbReference type="HOGENOM" id="CLU_053057_1_1_9"/>
<dbReference type="Gene3D" id="3.30.70.890">
    <property type="entry name" value="GHMP kinase, C-terminal domain"/>
    <property type="match status" value="1"/>
</dbReference>
<evidence type="ECO:0000256" key="3">
    <source>
        <dbReference type="ARBA" id="ARBA00017473"/>
    </source>
</evidence>
<name>G9WNV0_9FIRM</name>
<dbReference type="InterPro" id="IPR036554">
    <property type="entry name" value="GHMP_kinase_C_sf"/>
</dbReference>
<evidence type="ECO:0000256" key="7">
    <source>
        <dbReference type="ARBA" id="ARBA00022840"/>
    </source>
</evidence>
<dbReference type="RefSeq" id="WP_009538427.1">
    <property type="nucleotide sequence ID" value="NZ_KE148312.1"/>
</dbReference>
<evidence type="ECO:0000256" key="9">
    <source>
        <dbReference type="HAMAP-Rule" id="MF_00061"/>
    </source>
</evidence>
<comment type="function">
    <text evidence="9">Catalyzes the phosphorylation of the position 2 hydroxy group of 4-diphosphocytidyl-2C-methyl-D-erythritol.</text>
</comment>
<evidence type="ECO:0000256" key="2">
    <source>
        <dbReference type="ARBA" id="ARBA00012052"/>
    </source>
</evidence>
<keyword evidence="6 9" id="KW-0418">Kinase</keyword>
<evidence type="ECO:0000256" key="4">
    <source>
        <dbReference type="ARBA" id="ARBA00022679"/>
    </source>
</evidence>
<sequence>MDEIELRAHGKINLSLDVLGRRNDGYHEVKMIMHTVALHDGIFIKKERERGIRMECNLPSLPTNEENLMVRAAKAIMDEFSIEEGLSLRLMKRLPVAAGMAGGSADAAAVFHGINQLFHLNLSTEELEKRAVKLGADIPFCLHKGCSLSEGIGEKLCKLPTLPPCTILLVKPAFSLSTKLIYENLHLKNITDAEHPDVDRMIKELESGSLEDICALGGNLLEKVSISLRPEIQVLKDFFIKEGALLSLMSGSGPTVFGIFPEKEKEKAKMILQSLRSGEHKDLIENAWITEAYA</sequence>
<evidence type="ECO:0000259" key="10">
    <source>
        <dbReference type="Pfam" id="PF00288"/>
    </source>
</evidence>
<dbReference type="Proteomes" id="UP000018461">
    <property type="component" value="Unassembled WGS sequence"/>
</dbReference>
<comment type="pathway">
    <text evidence="9">Isoprenoid biosynthesis; isopentenyl diphosphate biosynthesis via DXP pathway; isopentenyl diphosphate from 1-deoxy-D-xylulose 5-phosphate: step 3/6.</text>
</comment>
<dbReference type="UniPathway" id="UPA00056">
    <property type="reaction ID" value="UER00094"/>
</dbReference>
<evidence type="ECO:0000313" key="12">
    <source>
        <dbReference type="EMBL" id="EHL10837.2"/>
    </source>
</evidence>
<gene>
    <name evidence="9" type="primary">ispE</name>
    <name evidence="12" type="ORF">HMPREF9625_01033</name>
</gene>
<reference evidence="12" key="2">
    <citation type="submission" date="2013-03" db="EMBL/GenBank/DDBJ databases">
        <title>The Genome Sequence of Oribacterium sp. ACB1.</title>
        <authorList>
            <consortium name="The Broad Institute Genomics Platform"/>
            <consortium name="The Broad Institute Genome Sequencing Center for Infectious Disease"/>
            <person name="Earl A."/>
            <person name="Ward D."/>
            <person name="Feldgarden M."/>
            <person name="Gevers D."/>
            <person name="Sizova M."/>
            <person name="Hazen A."/>
            <person name="Epstein S."/>
            <person name="Walker B."/>
            <person name="Young S."/>
            <person name="Zeng Q."/>
            <person name="Gargeya S."/>
            <person name="Fitzgerald M."/>
            <person name="Haas B."/>
            <person name="Abouelleil A."/>
            <person name="Allen A.W."/>
            <person name="Alvarado L."/>
            <person name="Arachchi H.M."/>
            <person name="Berlin A.M."/>
            <person name="Chapman S.B."/>
            <person name="Gainer-Dewar J."/>
            <person name="Goldberg J."/>
            <person name="Griggs A."/>
            <person name="Gujja S."/>
            <person name="Hansen M."/>
            <person name="Howarth C."/>
            <person name="Imamovic A."/>
            <person name="Ireland A."/>
            <person name="Larimer J."/>
            <person name="McCowan C."/>
            <person name="Murphy C."/>
            <person name="Pearson M."/>
            <person name="Poon T.W."/>
            <person name="Priest M."/>
            <person name="Roberts A."/>
            <person name="Saif S."/>
            <person name="Shea T."/>
            <person name="Sisk P."/>
            <person name="Sykes S."/>
            <person name="Wortman J."/>
            <person name="Nusbaum C."/>
            <person name="Birren B."/>
        </authorList>
    </citation>
    <scope>NUCLEOTIDE SEQUENCE [LARGE SCALE GENOMIC DNA]</scope>
    <source>
        <strain evidence="12">ACB1</strain>
    </source>
</reference>
<evidence type="ECO:0000313" key="13">
    <source>
        <dbReference type="Proteomes" id="UP000018461"/>
    </source>
</evidence>
<evidence type="ECO:0000256" key="1">
    <source>
        <dbReference type="ARBA" id="ARBA00009684"/>
    </source>
</evidence>
<dbReference type="EC" id="2.7.1.148" evidence="2 9"/>
<dbReference type="Gene3D" id="3.30.230.10">
    <property type="match status" value="1"/>
</dbReference>
<dbReference type="GO" id="GO:0005524">
    <property type="term" value="F:ATP binding"/>
    <property type="evidence" value="ECO:0007669"/>
    <property type="project" value="UniProtKB-UniRule"/>
</dbReference>
<dbReference type="Pfam" id="PF00288">
    <property type="entry name" value="GHMP_kinases_N"/>
    <property type="match status" value="1"/>
</dbReference>
<dbReference type="InterPro" id="IPR020568">
    <property type="entry name" value="Ribosomal_Su5_D2-typ_SF"/>
</dbReference>
<dbReference type="NCBIfam" id="NF011202">
    <property type="entry name" value="PRK14608.1"/>
    <property type="match status" value="1"/>
</dbReference>
<keyword evidence="5 9" id="KW-0547">Nucleotide-binding</keyword>
<keyword evidence="13" id="KW-1185">Reference proteome</keyword>
<evidence type="ECO:0000256" key="5">
    <source>
        <dbReference type="ARBA" id="ARBA00022741"/>
    </source>
</evidence>
<feature type="active site" evidence="9">
    <location>
        <position position="11"/>
    </location>
</feature>
<comment type="catalytic activity">
    <reaction evidence="9">
        <text>4-CDP-2-C-methyl-D-erythritol + ATP = 4-CDP-2-C-methyl-D-erythritol 2-phosphate + ADP + H(+)</text>
        <dbReference type="Rhea" id="RHEA:18437"/>
        <dbReference type="ChEBI" id="CHEBI:15378"/>
        <dbReference type="ChEBI" id="CHEBI:30616"/>
        <dbReference type="ChEBI" id="CHEBI:57823"/>
        <dbReference type="ChEBI" id="CHEBI:57919"/>
        <dbReference type="ChEBI" id="CHEBI:456216"/>
        <dbReference type="EC" id="2.7.1.148"/>
    </reaction>
</comment>
<organism evidence="12 13">
    <name type="scientific">Oribacterium parvum ACB1</name>
    <dbReference type="NCBI Taxonomy" id="796943"/>
    <lineage>
        <taxon>Bacteria</taxon>
        <taxon>Bacillati</taxon>
        <taxon>Bacillota</taxon>
        <taxon>Clostridia</taxon>
        <taxon>Lachnospirales</taxon>
        <taxon>Lachnospiraceae</taxon>
        <taxon>Oribacterium</taxon>
    </lineage>
</organism>
<dbReference type="PIRSF" id="PIRSF010376">
    <property type="entry name" value="IspE"/>
    <property type="match status" value="1"/>
</dbReference>
<proteinExistence type="inferred from homology"/>
<evidence type="ECO:0000256" key="8">
    <source>
        <dbReference type="ARBA" id="ARBA00032554"/>
    </source>
</evidence>
<dbReference type="EMBL" id="AFZC02000003">
    <property type="protein sequence ID" value="EHL10837.2"/>
    <property type="molecule type" value="Genomic_DNA"/>
</dbReference>
<dbReference type="GO" id="GO:0016114">
    <property type="term" value="P:terpenoid biosynthetic process"/>
    <property type="evidence" value="ECO:0007669"/>
    <property type="project" value="UniProtKB-UniRule"/>
</dbReference>
<feature type="active site" evidence="9">
    <location>
        <position position="137"/>
    </location>
</feature>
<keyword evidence="4 9" id="KW-0808">Transferase</keyword>
<dbReference type="SUPFAM" id="SSF54211">
    <property type="entry name" value="Ribosomal protein S5 domain 2-like"/>
    <property type="match status" value="1"/>
</dbReference>